<accession>A0ABX7FCR4</accession>
<dbReference type="EMBL" id="CP047166">
    <property type="protein sequence ID" value="QRF67478.1"/>
    <property type="molecule type" value="Genomic_DNA"/>
</dbReference>
<dbReference type="RefSeq" id="WP_156145591.1">
    <property type="nucleotide sequence ID" value="NZ_CP047166.1"/>
</dbReference>
<evidence type="ECO:0000256" key="1">
    <source>
        <dbReference type="SAM" id="MobiDB-lite"/>
    </source>
</evidence>
<dbReference type="Proteomes" id="UP000596387">
    <property type="component" value="Chromosome"/>
</dbReference>
<organism evidence="2 3">
    <name type="scientific">Ponticoccus alexandrii</name>
    <dbReference type="NCBI Taxonomy" id="1943633"/>
    <lineage>
        <taxon>Bacteria</taxon>
        <taxon>Pseudomonadati</taxon>
        <taxon>Pseudomonadota</taxon>
        <taxon>Alphaproteobacteria</taxon>
        <taxon>Rhodobacterales</taxon>
        <taxon>Roseobacteraceae</taxon>
        <taxon>Ponticoccus</taxon>
    </lineage>
</organism>
<evidence type="ECO:0000313" key="3">
    <source>
        <dbReference type="Proteomes" id="UP000596387"/>
    </source>
</evidence>
<feature type="region of interest" description="Disordered" evidence="1">
    <location>
        <begin position="207"/>
        <end position="231"/>
    </location>
</feature>
<reference evidence="2 3" key="1">
    <citation type="submission" date="2019-12" db="EMBL/GenBank/DDBJ databases">
        <title>Complete Genome Sequence of a Quorum-Sensing Bacterium,Rhodobacteraceae bacterium C31, Isolated from a marine microalgae symbiotic bacteria.</title>
        <authorList>
            <person name="Zhang Y."/>
        </authorList>
    </citation>
    <scope>NUCLEOTIDE SEQUENCE [LARGE SCALE GENOMIC DNA]</scope>
    <source>
        <strain evidence="2 3">C31</strain>
    </source>
</reference>
<proteinExistence type="predicted"/>
<gene>
    <name evidence="2" type="ORF">GQA70_14860</name>
</gene>
<evidence type="ECO:0000313" key="2">
    <source>
        <dbReference type="EMBL" id="QRF67478.1"/>
    </source>
</evidence>
<name>A0ABX7FCR4_9RHOB</name>
<protein>
    <recommendedName>
        <fullName evidence="4">PRC-barrel domain-containing protein</fullName>
    </recommendedName>
</protein>
<sequence>MRLTRIKTLPVMISGETQPVGIIRDGLLDMQRRRVTYWSVHLNKARRSVLVSASRSALSENSVRLDLSDAALLKSCDSAEDLDEDTLATGTLPDVLAANGSDADGPPLRGIQRVLSLLERAWRPTIPEKPANAPASWVWGSEVTGKPFFTSEGELGRISDIEINERDAALRQVQVSQGGGVTLHINIEAMRHIPEGNSHFVARSAIRRPTVGNDPVPPSRQTEAGGGRPEA</sequence>
<keyword evidence="3" id="KW-1185">Reference proteome</keyword>
<evidence type="ECO:0008006" key="4">
    <source>
        <dbReference type="Google" id="ProtNLM"/>
    </source>
</evidence>